<protein>
    <submittedName>
        <fullName evidence="1">Uncharacterized protein</fullName>
    </submittedName>
</protein>
<organism evidence="1">
    <name type="scientific">Anguilla anguilla</name>
    <name type="common">European freshwater eel</name>
    <name type="synonym">Muraena anguilla</name>
    <dbReference type="NCBI Taxonomy" id="7936"/>
    <lineage>
        <taxon>Eukaryota</taxon>
        <taxon>Metazoa</taxon>
        <taxon>Chordata</taxon>
        <taxon>Craniata</taxon>
        <taxon>Vertebrata</taxon>
        <taxon>Euteleostomi</taxon>
        <taxon>Actinopterygii</taxon>
        <taxon>Neopterygii</taxon>
        <taxon>Teleostei</taxon>
        <taxon>Anguilliformes</taxon>
        <taxon>Anguillidae</taxon>
        <taxon>Anguilla</taxon>
    </lineage>
</organism>
<evidence type="ECO:0000313" key="1">
    <source>
        <dbReference type="EMBL" id="JAH11579.1"/>
    </source>
</evidence>
<sequence length="18" mass="2153">MKRTDKKFVLVMVMTIVI</sequence>
<reference evidence="1" key="2">
    <citation type="journal article" date="2015" name="Fish Shellfish Immunol.">
        <title>Early steps in the European eel (Anguilla anguilla)-Vibrio vulnificus interaction in the gills: Role of the RtxA13 toxin.</title>
        <authorList>
            <person name="Callol A."/>
            <person name="Pajuelo D."/>
            <person name="Ebbesson L."/>
            <person name="Teles M."/>
            <person name="MacKenzie S."/>
            <person name="Amaro C."/>
        </authorList>
    </citation>
    <scope>NUCLEOTIDE SEQUENCE</scope>
</reference>
<reference evidence="1" key="1">
    <citation type="submission" date="2014-11" db="EMBL/GenBank/DDBJ databases">
        <authorList>
            <person name="Amaro Gonzalez C."/>
        </authorList>
    </citation>
    <scope>NUCLEOTIDE SEQUENCE</scope>
</reference>
<accession>A0A0E9Q4A5</accession>
<dbReference type="AlphaFoldDB" id="A0A0E9Q4A5"/>
<proteinExistence type="predicted"/>
<dbReference type="EMBL" id="GBXM01096998">
    <property type="protein sequence ID" value="JAH11579.1"/>
    <property type="molecule type" value="Transcribed_RNA"/>
</dbReference>
<name>A0A0E9Q4A5_ANGAN</name>